<dbReference type="EMBL" id="CAEZXB010000002">
    <property type="protein sequence ID" value="CAB4665815.1"/>
    <property type="molecule type" value="Genomic_DNA"/>
</dbReference>
<reference evidence="2" key="1">
    <citation type="submission" date="2020-05" db="EMBL/GenBank/DDBJ databases">
        <authorList>
            <person name="Chiriac C."/>
            <person name="Salcher M."/>
            <person name="Ghai R."/>
            <person name="Kavagutti S V."/>
        </authorList>
    </citation>
    <scope>NUCLEOTIDE SEQUENCE</scope>
</reference>
<proteinExistence type="predicted"/>
<dbReference type="GO" id="GO:0010181">
    <property type="term" value="F:FMN binding"/>
    <property type="evidence" value="ECO:0007669"/>
    <property type="project" value="InterPro"/>
</dbReference>
<evidence type="ECO:0000313" key="2">
    <source>
        <dbReference type="EMBL" id="CAB4665815.1"/>
    </source>
</evidence>
<dbReference type="Gene3D" id="3.90.1010.20">
    <property type="match status" value="1"/>
</dbReference>
<protein>
    <submittedName>
        <fullName evidence="2">Unannotated protein</fullName>
    </submittedName>
</protein>
<dbReference type="InterPro" id="IPR007329">
    <property type="entry name" value="FMN-bd"/>
</dbReference>
<dbReference type="GO" id="GO:0016020">
    <property type="term" value="C:membrane"/>
    <property type="evidence" value="ECO:0007669"/>
    <property type="project" value="InterPro"/>
</dbReference>
<feature type="domain" description="FMN-binding" evidence="1">
    <location>
        <begin position="6"/>
        <end position="77"/>
    </location>
</feature>
<organism evidence="2">
    <name type="scientific">freshwater metagenome</name>
    <dbReference type="NCBI Taxonomy" id="449393"/>
    <lineage>
        <taxon>unclassified sequences</taxon>
        <taxon>metagenomes</taxon>
        <taxon>ecological metagenomes</taxon>
    </lineage>
</organism>
<sequence length="79" mass="8393">MQTQFGPVQVQVTLNGNKITTIKALQTPQGGRSSWINKQAVPYLVQQTLTAQSAAIQGVGGATYTTEGWITSLQSALSK</sequence>
<gene>
    <name evidence="2" type="ORF">UFOPK2342_00122</name>
</gene>
<accession>A0A6J6LZE5</accession>
<dbReference type="Pfam" id="PF04205">
    <property type="entry name" value="FMN_bind"/>
    <property type="match status" value="1"/>
</dbReference>
<dbReference type="AlphaFoldDB" id="A0A6J6LZE5"/>
<evidence type="ECO:0000259" key="1">
    <source>
        <dbReference type="Pfam" id="PF04205"/>
    </source>
</evidence>
<name>A0A6J6LZE5_9ZZZZ</name>